<sequence length="105" mass="11631">MSRAVHNATARLRRRKGRWGRNFSRPGFPDHSAEATEGDRNRSKAIEGVGGSMPGIAGGKSADRTARFRIPMTNPITNSVQKIDMKPRQARVLIDIWPNHPVNSS</sequence>
<evidence type="ECO:0000313" key="2">
    <source>
        <dbReference type="EMBL" id="MCV7381402.1"/>
    </source>
</evidence>
<protein>
    <submittedName>
        <fullName evidence="2">Uncharacterized protein</fullName>
    </submittedName>
</protein>
<name>A0AA42C1C5_9MYCO</name>
<feature type="compositionally biased region" description="Basic and acidic residues" evidence="1">
    <location>
        <begin position="31"/>
        <end position="45"/>
    </location>
</feature>
<feature type="compositionally biased region" description="Gly residues" evidence="1">
    <location>
        <begin position="48"/>
        <end position="58"/>
    </location>
</feature>
<organism evidence="2 3">
    <name type="scientific">Mycobacterium alsense</name>
    <dbReference type="NCBI Taxonomy" id="324058"/>
    <lineage>
        <taxon>Bacteria</taxon>
        <taxon>Bacillati</taxon>
        <taxon>Actinomycetota</taxon>
        <taxon>Actinomycetes</taxon>
        <taxon>Mycobacteriales</taxon>
        <taxon>Mycobacteriaceae</taxon>
        <taxon>Mycobacterium</taxon>
    </lineage>
</organism>
<feature type="region of interest" description="Disordered" evidence="1">
    <location>
        <begin position="1"/>
        <end position="64"/>
    </location>
</feature>
<evidence type="ECO:0000313" key="3">
    <source>
        <dbReference type="Proteomes" id="UP001141650"/>
    </source>
</evidence>
<proteinExistence type="predicted"/>
<dbReference type="RefSeq" id="WP_142276419.1">
    <property type="nucleotide sequence ID" value="NZ_JACKVH010000017.1"/>
</dbReference>
<dbReference type="EMBL" id="JACKVH010000017">
    <property type="protein sequence ID" value="MCV7381402.1"/>
    <property type="molecule type" value="Genomic_DNA"/>
</dbReference>
<accession>A0AA42C1C5</accession>
<comment type="caution">
    <text evidence="2">The sequence shown here is derived from an EMBL/GenBank/DDBJ whole genome shotgun (WGS) entry which is preliminary data.</text>
</comment>
<evidence type="ECO:0000256" key="1">
    <source>
        <dbReference type="SAM" id="MobiDB-lite"/>
    </source>
</evidence>
<gene>
    <name evidence="2" type="ORF">H7K38_22485</name>
</gene>
<reference evidence="2" key="1">
    <citation type="submission" date="2020-07" db="EMBL/GenBank/DDBJ databases">
        <authorList>
            <person name="Pettersson B.M.F."/>
            <person name="Behra P.R.K."/>
            <person name="Ramesh M."/>
            <person name="Das S."/>
            <person name="Dasgupta S."/>
            <person name="Kirsebom L.A."/>
        </authorList>
    </citation>
    <scope>NUCLEOTIDE SEQUENCE</scope>
    <source>
        <strain evidence="2">CCUG 55640</strain>
    </source>
</reference>
<dbReference type="Proteomes" id="UP001141650">
    <property type="component" value="Unassembled WGS sequence"/>
</dbReference>
<reference evidence="2" key="2">
    <citation type="journal article" date="2022" name="BMC Genomics">
        <title>Comparative genome analysis of mycobacteria focusing on tRNA and non-coding RNA.</title>
        <authorList>
            <person name="Behra P.R.K."/>
            <person name="Pettersson B.M.F."/>
            <person name="Ramesh M."/>
            <person name="Das S."/>
            <person name="Dasgupta S."/>
            <person name="Kirsebom L.A."/>
        </authorList>
    </citation>
    <scope>NUCLEOTIDE SEQUENCE</scope>
    <source>
        <strain evidence="2">CCUG 55640</strain>
    </source>
</reference>
<dbReference type="AlphaFoldDB" id="A0AA42C1C5"/>